<dbReference type="GO" id="GO:0016020">
    <property type="term" value="C:membrane"/>
    <property type="evidence" value="ECO:0007669"/>
    <property type="project" value="InterPro"/>
</dbReference>
<feature type="compositionally biased region" description="Low complexity" evidence="1">
    <location>
        <begin position="44"/>
        <end position="76"/>
    </location>
</feature>
<protein>
    <submittedName>
        <fullName evidence="3">Unannotated protein</fullName>
    </submittedName>
</protein>
<evidence type="ECO:0000313" key="3">
    <source>
        <dbReference type="EMBL" id="CAB4556683.1"/>
    </source>
</evidence>
<accession>A0A6J6D321</accession>
<dbReference type="GO" id="GO:0010181">
    <property type="term" value="F:FMN binding"/>
    <property type="evidence" value="ECO:0007669"/>
    <property type="project" value="InterPro"/>
</dbReference>
<name>A0A6J6D321_9ZZZZ</name>
<organism evidence="3">
    <name type="scientific">freshwater metagenome</name>
    <dbReference type="NCBI Taxonomy" id="449393"/>
    <lineage>
        <taxon>unclassified sequences</taxon>
        <taxon>metagenomes</taxon>
        <taxon>ecological metagenomes</taxon>
    </lineage>
</organism>
<dbReference type="InterPro" id="IPR007329">
    <property type="entry name" value="FMN-bd"/>
</dbReference>
<evidence type="ECO:0000259" key="2">
    <source>
        <dbReference type="SMART" id="SM00900"/>
    </source>
</evidence>
<dbReference type="EMBL" id="CAEZSV010000145">
    <property type="protein sequence ID" value="CAB4556683.1"/>
    <property type="molecule type" value="Genomic_DNA"/>
</dbReference>
<feature type="region of interest" description="Disordered" evidence="1">
    <location>
        <begin position="44"/>
        <end position="128"/>
    </location>
</feature>
<sequence>MTMGIKRPLMILGSTVGAVATVLSYHPAASSTAASLATAPDLVETTPTPEATTSAPVATSSAAPTATSASTPQTTTKKNKTKNAKKSSATASSTNSTTDSSNTAAPSTSSSATPTPELPTAAPAPKVAKDQTVVGATAQTRWGPVQVQITVKNGKIVDAVGLQYPNGDRRSLWISEQAVPWLVEETLAEQIADVQIIGGATYTSRGWQQSLASAIQKAGL</sequence>
<feature type="domain" description="FMN-binding" evidence="2">
    <location>
        <begin position="140"/>
        <end position="218"/>
    </location>
</feature>
<dbReference type="Gene3D" id="3.90.1010.20">
    <property type="match status" value="1"/>
</dbReference>
<dbReference type="Pfam" id="PF04205">
    <property type="entry name" value="FMN_bind"/>
    <property type="match status" value="1"/>
</dbReference>
<dbReference type="AlphaFoldDB" id="A0A6J6D321"/>
<proteinExistence type="predicted"/>
<gene>
    <name evidence="3" type="ORF">UFOPK1506_00799</name>
</gene>
<reference evidence="3" key="1">
    <citation type="submission" date="2020-05" db="EMBL/GenBank/DDBJ databases">
        <authorList>
            <person name="Chiriac C."/>
            <person name="Salcher M."/>
            <person name="Ghai R."/>
            <person name="Kavagutti S V."/>
        </authorList>
    </citation>
    <scope>NUCLEOTIDE SEQUENCE</scope>
</reference>
<feature type="compositionally biased region" description="Low complexity" evidence="1">
    <location>
        <begin position="86"/>
        <end position="126"/>
    </location>
</feature>
<dbReference type="SMART" id="SM00900">
    <property type="entry name" value="FMN_bind"/>
    <property type="match status" value="1"/>
</dbReference>
<evidence type="ECO:0000256" key="1">
    <source>
        <dbReference type="SAM" id="MobiDB-lite"/>
    </source>
</evidence>